<dbReference type="KEGG" id="bih:BIP78_1340"/>
<dbReference type="InterPro" id="IPR001680">
    <property type="entry name" value="WD40_rpt"/>
</dbReference>
<dbReference type="PANTHER" id="PTHR19879">
    <property type="entry name" value="TRANSCRIPTION INITIATION FACTOR TFIID"/>
    <property type="match status" value="1"/>
</dbReference>
<sequence>MRVAVIPRWVALISVLGCWCAIGAECLPSVGELRLVGEHAFQGPLAGIALEPTWHSLAWVETWSIRIVDPRWGDELARIALPPHLRFGGRAALSAAGLLAIALTDGTVQVWDVRTSQEVGSFPARIGGVCAALSEDGRLLATTGPEGELHVWDVPSGELRFSFAEFTPSGWVCPRALSQHGRWLVALAASGSSFASLVWDLATGRLARVFPGPVELLRDGQVVVLVREATATRVEVWENPVGGILRSVGLPTGWEVSQVAGHPDGSVFAVSLADGTIRLWDARSGQEIGALPSCFQTDPRTGELAQGLLLKFSPNGEELLLGMWFLSTHRGVVSLWTVNPER</sequence>
<dbReference type="PROSITE" id="PS50082">
    <property type="entry name" value="WD_REPEATS_2"/>
    <property type="match status" value="3"/>
</dbReference>
<dbReference type="Gene3D" id="2.130.10.10">
    <property type="entry name" value="YVTN repeat-like/Quinoprotein amine dehydrogenase"/>
    <property type="match status" value="2"/>
</dbReference>
<feature type="repeat" description="WD" evidence="1">
    <location>
        <begin position="98"/>
        <end position="121"/>
    </location>
</feature>
<evidence type="ECO:0000313" key="3">
    <source>
        <dbReference type="Proteomes" id="UP000287233"/>
    </source>
</evidence>
<evidence type="ECO:0000256" key="1">
    <source>
        <dbReference type="PROSITE-ProRule" id="PRU00221"/>
    </source>
</evidence>
<accession>A0A410FVK7</accession>
<dbReference type="PANTHER" id="PTHR19879:SF9">
    <property type="entry name" value="TRANSCRIPTION INITIATION FACTOR TFIID SUBUNIT 5"/>
    <property type="match status" value="1"/>
</dbReference>
<dbReference type="AlphaFoldDB" id="A0A410FVK7"/>
<organism evidence="2 3">
    <name type="scientific">Bipolaricaulis sibiricus</name>
    <dbReference type="NCBI Taxonomy" id="2501609"/>
    <lineage>
        <taxon>Bacteria</taxon>
        <taxon>Candidatus Bipolaricaulota</taxon>
        <taxon>Candidatus Bipolaricaulia</taxon>
        <taxon>Candidatus Bipolaricaulales</taxon>
        <taxon>Candidatus Bipolaricaulaceae</taxon>
        <taxon>Candidatus Bipolaricaulis</taxon>
    </lineage>
</organism>
<feature type="repeat" description="WD" evidence="1">
    <location>
        <begin position="256"/>
        <end position="290"/>
    </location>
</feature>
<dbReference type="Pfam" id="PF00400">
    <property type="entry name" value="WD40"/>
    <property type="match status" value="1"/>
</dbReference>
<evidence type="ECO:0008006" key="4">
    <source>
        <dbReference type="Google" id="ProtNLM"/>
    </source>
</evidence>
<dbReference type="InterPro" id="IPR011047">
    <property type="entry name" value="Quinoprotein_ADH-like_sf"/>
</dbReference>
<protein>
    <recommendedName>
        <fullName evidence="4">WD40 repeat domain-containing protein</fullName>
    </recommendedName>
</protein>
<gene>
    <name evidence="2" type="ORF">BIP78_1340</name>
</gene>
<evidence type="ECO:0000313" key="2">
    <source>
        <dbReference type="EMBL" id="QAA77106.1"/>
    </source>
</evidence>
<dbReference type="Proteomes" id="UP000287233">
    <property type="component" value="Chromosome"/>
</dbReference>
<reference evidence="3" key="1">
    <citation type="submission" date="2018-12" db="EMBL/GenBank/DDBJ databases">
        <title>Complete genome sequence of an uncultured bacterium of the candidate phylum Bipolaricaulota.</title>
        <authorList>
            <person name="Kadnikov V.V."/>
            <person name="Mardanov A.V."/>
            <person name="Beletsky A.V."/>
            <person name="Frank Y.A."/>
            <person name="Karnachuk O.V."/>
            <person name="Ravin N.V."/>
        </authorList>
    </citation>
    <scope>NUCLEOTIDE SEQUENCE [LARGE SCALE GENOMIC DNA]</scope>
</reference>
<name>A0A410FVK7_BIPS1</name>
<keyword evidence="1" id="KW-0853">WD repeat</keyword>
<dbReference type="SUPFAM" id="SSF50998">
    <property type="entry name" value="Quinoprotein alcohol dehydrogenase-like"/>
    <property type="match status" value="1"/>
</dbReference>
<proteinExistence type="predicted"/>
<dbReference type="EMBL" id="CP034928">
    <property type="protein sequence ID" value="QAA77106.1"/>
    <property type="molecule type" value="Genomic_DNA"/>
</dbReference>
<dbReference type="InterPro" id="IPR015943">
    <property type="entry name" value="WD40/YVTN_repeat-like_dom_sf"/>
</dbReference>
<feature type="repeat" description="WD" evidence="1">
    <location>
        <begin position="132"/>
        <end position="162"/>
    </location>
</feature>
<dbReference type="SMART" id="SM00320">
    <property type="entry name" value="WD40"/>
    <property type="match status" value="3"/>
</dbReference>